<feature type="binding site" evidence="8">
    <location>
        <position position="240"/>
    </location>
    <ligand>
        <name>glyoxylate</name>
        <dbReference type="ChEBI" id="CHEBI:36655"/>
    </ligand>
</feature>
<dbReference type="GO" id="GO:0010181">
    <property type="term" value="F:FMN binding"/>
    <property type="evidence" value="ECO:0007669"/>
    <property type="project" value="InterPro"/>
</dbReference>
<dbReference type="AlphaFoldDB" id="A0AA38IR87"/>
<dbReference type="EC" id="1.1.3.15" evidence="2"/>
<dbReference type="Gene3D" id="3.20.20.70">
    <property type="entry name" value="Aldolase class I"/>
    <property type="match status" value="1"/>
</dbReference>
<dbReference type="Proteomes" id="UP001168821">
    <property type="component" value="Unassembled WGS sequence"/>
</dbReference>
<evidence type="ECO:0000256" key="4">
    <source>
        <dbReference type="ARBA" id="ARBA00024042"/>
    </source>
</evidence>
<comment type="catalytic activity">
    <reaction evidence="6">
        <text>2-hydroxyoctanoate + O2 = 2-oxooctanoate + H2O2</text>
        <dbReference type="Rhea" id="RHEA:67940"/>
        <dbReference type="ChEBI" id="CHEBI:15379"/>
        <dbReference type="ChEBI" id="CHEBI:16240"/>
        <dbReference type="ChEBI" id="CHEBI:133514"/>
        <dbReference type="ChEBI" id="CHEBI:176689"/>
    </reaction>
    <physiologicalReaction direction="left-to-right" evidence="6">
        <dbReference type="Rhea" id="RHEA:67941"/>
    </physiologicalReaction>
</comment>
<sequence>MSDSLVCVKDFEKYARLILSRNTLDYYRCGAGDEETLAHNRKAFSKYKIRPRCLRNVANRDLSTTILGRTVKIPIGVSPTAFQKVIHPDGEYGTARAAEAMGTVFILSIVASCTIEELGKAVPNGNNWLQLYVYADKEFTQTLVKRAEESNFKALVITVDTPLLGRRLANIRNKFVVPKHVILPNHMRGRQLFNPSSDWNDIKWLKSITKLPIILKGILTAEDAIIAADVGVDGILVSNHGGRQLDGSPATIEVLPEIVKAVGDRLEVYVDGGITNGSDVFKALALGARMVFMGRAPIWGLAHSGEEGVKKVLDIVKTELDGALAIAGSATLKDIEPGMVVPNSYYSKL</sequence>
<dbReference type="SUPFAM" id="SSF51395">
    <property type="entry name" value="FMN-linked oxidoreductases"/>
    <property type="match status" value="1"/>
</dbReference>
<evidence type="ECO:0000256" key="6">
    <source>
        <dbReference type="ARBA" id="ARBA00029327"/>
    </source>
</evidence>
<dbReference type="InterPro" id="IPR013785">
    <property type="entry name" value="Aldolase_TIM"/>
</dbReference>
<feature type="binding site" evidence="8">
    <location>
        <position position="167"/>
    </location>
    <ligand>
        <name>glyoxylate</name>
        <dbReference type="ChEBI" id="CHEBI:36655"/>
    </ligand>
</feature>
<gene>
    <name evidence="10" type="ORF">Zmor_011238</name>
</gene>
<keyword evidence="8" id="KW-0288">FMN</keyword>
<evidence type="ECO:0000256" key="8">
    <source>
        <dbReference type="PIRSR" id="PIRSR000138-2"/>
    </source>
</evidence>
<feature type="binding site" evidence="8">
    <location>
        <position position="108"/>
    </location>
    <ligand>
        <name>FMN</name>
        <dbReference type="ChEBI" id="CHEBI:58210"/>
    </ligand>
</feature>
<feature type="binding site" evidence="8">
    <location>
        <position position="216"/>
    </location>
    <ligand>
        <name>FMN</name>
        <dbReference type="ChEBI" id="CHEBI:58210"/>
    </ligand>
</feature>
<protein>
    <recommendedName>
        <fullName evidence="2">(S)-2-hydroxy-acid oxidase</fullName>
        <ecNumber evidence="2">1.1.3.15</ecNumber>
    </recommendedName>
</protein>
<evidence type="ECO:0000259" key="9">
    <source>
        <dbReference type="PROSITE" id="PS51349"/>
    </source>
</evidence>
<evidence type="ECO:0000313" key="11">
    <source>
        <dbReference type="Proteomes" id="UP001168821"/>
    </source>
</evidence>
<feature type="binding site" evidence="8">
    <location>
        <position position="26"/>
    </location>
    <ligand>
        <name>glyoxylate</name>
        <dbReference type="ChEBI" id="CHEBI:36655"/>
    </ligand>
</feature>
<dbReference type="InterPro" id="IPR000262">
    <property type="entry name" value="FMN-dep_DH"/>
</dbReference>
<dbReference type="CDD" id="cd02809">
    <property type="entry name" value="alpha_hydroxyacid_oxid_FMN"/>
    <property type="match status" value="1"/>
</dbReference>
<evidence type="ECO:0000256" key="5">
    <source>
        <dbReference type="ARBA" id="ARBA00029325"/>
    </source>
</evidence>
<dbReference type="FunFam" id="3.20.20.70:FF:000056">
    <property type="entry name" value="hydroxyacid oxidase 2"/>
    <property type="match status" value="1"/>
</dbReference>
<dbReference type="PIRSF" id="PIRSF000138">
    <property type="entry name" value="Al-hdrx_acd_dh"/>
    <property type="match status" value="1"/>
</dbReference>
<evidence type="ECO:0000256" key="2">
    <source>
        <dbReference type="ARBA" id="ARBA00013087"/>
    </source>
</evidence>
<feature type="binding site" evidence="8">
    <location>
        <begin position="294"/>
        <end position="295"/>
    </location>
    <ligand>
        <name>FMN</name>
        <dbReference type="ChEBI" id="CHEBI:58210"/>
    </ligand>
</feature>
<evidence type="ECO:0000256" key="1">
    <source>
        <dbReference type="ARBA" id="ARBA00001917"/>
    </source>
</evidence>
<name>A0AA38IR87_9CUCU</name>
<feature type="active site" description="Proton acceptor" evidence="7">
    <location>
        <position position="240"/>
    </location>
</feature>
<dbReference type="PANTHER" id="PTHR10578">
    <property type="entry name" value="S -2-HYDROXY-ACID OXIDASE-RELATED"/>
    <property type="match status" value="1"/>
</dbReference>
<dbReference type="GO" id="GO:0003973">
    <property type="term" value="F:(S)-2-hydroxy-acid oxidase activity"/>
    <property type="evidence" value="ECO:0007669"/>
    <property type="project" value="UniProtKB-EC"/>
</dbReference>
<feature type="binding site" evidence="8">
    <location>
        <begin position="79"/>
        <end position="81"/>
    </location>
    <ligand>
        <name>FMN</name>
        <dbReference type="ChEBI" id="CHEBI:58210"/>
    </ligand>
</feature>
<comment type="catalytic activity">
    <reaction evidence="5">
        <text>a (2S)-2-hydroxycarboxylate + O2 = a 2-oxocarboxylate + H2O2</text>
        <dbReference type="Rhea" id="RHEA:16789"/>
        <dbReference type="ChEBI" id="CHEBI:15379"/>
        <dbReference type="ChEBI" id="CHEBI:16240"/>
        <dbReference type="ChEBI" id="CHEBI:35179"/>
        <dbReference type="ChEBI" id="CHEBI:58123"/>
        <dbReference type="EC" id="1.1.3.15"/>
    </reaction>
    <physiologicalReaction direction="left-to-right" evidence="5">
        <dbReference type="Rhea" id="RHEA:16790"/>
    </physiologicalReaction>
</comment>
<dbReference type="PANTHER" id="PTHR10578:SF149">
    <property type="entry name" value="2-HYDROXYACID OXIDASE 2"/>
    <property type="match status" value="1"/>
</dbReference>
<feature type="domain" description="FMN hydroxy acid dehydrogenase" evidence="9">
    <location>
        <begin position="1"/>
        <end position="345"/>
    </location>
</feature>
<comment type="caution">
    <text evidence="10">The sequence shown here is derived from an EMBL/GenBank/DDBJ whole genome shotgun (WGS) entry which is preliminary data.</text>
</comment>
<dbReference type="InterPro" id="IPR037396">
    <property type="entry name" value="FMN_HAD"/>
</dbReference>
<feature type="binding site" evidence="8">
    <location>
        <position position="158"/>
    </location>
    <ligand>
        <name>FMN</name>
        <dbReference type="ChEBI" id="CHEBI:58210"/>
    </ligand>
</feature>
<feature type="binding site" evidence="8">
    <location>
        <position position="132"/>
    </location>
    <ligand>
        <name>glyoxylate</name>
        <dbReference type="ChEBI" id="CHEBI:36655"/>
    </ligand>
</feature>
<keyword evidence="3" id="KW-0560">Oxidoreductase</keyword>
<feature type="binding site" evidence="8">
    <location>
        <position position="238"/>
    </location>
    <ligand>
        <name>FMN</name>
        <dbReference type="ChEBI" id="CHEBI:58210"/>
    </ligand>
</feature>
<evidence type="ECO:0000313" key="10">
    <source>
        <dbReference type="EMBL" id="KAJ3659554.1"/>
    </source>
</evidence>
<dbReference type="GO" id="GO:0001561">
    <property type="term" value="P:fatty acid alpha-oxidation"/>
    <property type="evidence" value="ECO:0007669"/>
    <property type="project" value="TreeGrafter"/>
</dbReference>
<evidence type="ECO:0000256" key="7">
    <source>
        <dbReference type="PIRSR" id="PIRSR000138-1"/>
    </source>
</evidence>
<feature type="binding site" evidence="8">
    <location>
        <position position="130"/>
    </location>
    <ligand>
        <name>FMN</name>
        <dbReference type="ChEBI" id="CHEBI:58210"/>
    </ligand>
</feature>
<dbReference type="InterPro" id="IPR012133">
    <property type="entry name" value="Alpha-hydoxy_acid_DH_FMN"/>
</dbReference>
<dbReference type="InterPro" id="IPR008259">
    <property type="entry name" value="FMN_hydac_DH_AS"/>
</dbReference>
<evidence type="ECO:0000256" key="3">
    <source>
        <dbReference type="ARBA" id="ARBA00023002"/>
    </source>
</evidence>
<accession>A0AA38IR87</accession>
<keyword evidence="8" id="KW-0285">Flavoprotein</keyword>
<feature type="binding site" evidence="8">
    <location>
        <position position="243"/>
    </location>
    <ligand>
        <name>glyoxylate</name>
        <dbReference type="ChEBI" id="CHEBI:36655"/>
    </ligand>
</feature>
<keyword evidence="11" id="KW-1185">Reference proteome</keyword>
<reference evidence="10" key="1">
    <citation type="journal article" date="2023" name="G3 (Bethesda)">
        <title>Whole genome assemblies of Zophobas morio and Tenebrio molitor.</title>
        <authorList>
            <person name="Kaur S."/>
            <person name="Stinson S.A."/>
            <person name="diCenzo G.C."/>
        </authorList>
    </citation>
    <scope>NUCLEOTIDE SEQUENCE</scope>
    <source>
        <strain evidence="10">QUZm001</strain>
    </source>
</reference>
<dbReference type="PROSITE" id="PS51349">
    <property type="entry name" value="FMN_HYDROXY_ACID_DH_2"/>
    <property type="match status" value="1"/>
</dbReference>
<comment type="similarity">
    <text evidence="4">Belongs to the FMN-dependent alpha-hydroxy acid dehydrogenase family.</text>
</comment>
<organism evidence="10 11">
    <name type="scientific">Zophobas morio</name>
    <dbReference type="NCBI Taxonomy" id="2755281"/>
    <lineage>
        <taxon>Eukaryota</taxon>
        <taxon>Metazoa</taxon>
        <taxon>Ecdysozoa</taxon>
        <taxon>Arthropoda</taxon>
        <taxon>Hexapoda</taxon>
        <taxon>Insecta</taxon>
        <taxon>Pterygota</taxon>
        <taxon>Neoptera</taxon>
        <taxon>Endopterygota</taxon>
        <taxon>Coleoptera</taxon>
        <taxon>Polyphaga</taxon>
        <taxon>Cucujiformia</taxon>
        <taxon>Tenebrionidae</taxon>
        <taxon>Zophobas</taxon>
    </lineage>
</organism>
<comment type="cofactor">
    <cofactor evidence="1">
        <name>FMN</name>
        <dbReference type="ChEBI" id="CHEBI:58210"/>
    </cofactor>
</comment>
<proteinExistence type="inferred from homology"/>
<dbReference type="Pfam" id="PF01070">
    <property type="entry name" value="FMN_dh"/>
    <property type="match status" value="1"/>
</dbReference>
<dbReference type="PROSITE" id="PS00557">
    <property type="entry name" value="FMN_HYDROXY_ACID_DH_1"/>
    <property type="match status" value="1"/>
</dbReference>
<dbReference type="GO" id="GO:0005782">
    <property type="term" value="C:peroxisomal matrix"/>
    <property type="evidence" value="ECO:0007669"/>
    <property type="project" value="TreeGrafter"/>
</dbReference>
<dbReference type="EMBL" id="JALNTZ010000003">
    <property type="protein sequence ID" value="KAJ3659554.1"/>
    <property type="molecule type" value="Genomic_DNA"/>
</dbReference>